<dbReference type="AlphaFoldDB" id="A0A2P5B893"/>
<accession>A0A2P5B893</accession>
<proteinExistence type="predicted"/>
<reference evidence="2" key="1">
    <citation type="submission" date="2016-06" db="EMBL/GenBank/DDBJ databases">
        <title>Parallel loss of symbiosis genes in relatives of nitrogen-fixing non-legume Parasponia.</title>
        <authorList>
            <person name="Van Velzen R."/>
            <person name="Holmer R."/>
            <person name="Bu F."/>
            <person name="Rutten L."/>
            <person name="Van Zeijl A."/>
            <person name="Liu W."/>
            <person name="Santuari L."/>
            <person name="Cao Q."/>
            <person name="Sharma T."/>
            <person name="Shen D."/>
            <person name="Roswanjaya Y."/>
            <person name="Wardhani T."/>
            <person name="Kalhor M.S."/>
            <person name="Jansen J."/>
            <person name="Van den Hoogen J."/>
            <person name="Gungor B."/>
            <person name="Hartog M."/>
            <person name="Hontelez J."/>
            <person name="Verver J."/>
            <person name="Yang W.-C."/>
            <person name="Schijlen E."/>
            <person name="Repin R."/>
            <person name="Schilthuizen M."/>
            <person name="Schranz E."/>
            <person name="Heidstra R."/>
            <person name="Miyata K."/>
            <person name="Fedorova E."/>
            <person name="Kohlen W."/>
            <person name="Bisseling T."/>
            <person name="Smit S."/>
            <person name="Geurts R."/>
        </authorList>
    </citation>
    <scope>NUCLEOTIDE SEQUENCE [LARGE SCALE GENOMIC DNA]</scope>
    <source>
        <strain evidence="2">cv. RG33-2</strain>
    </source>
</reference>
<dbReference type="OrthoDB" id="10500814at2759"/>
<keyword evidence="2" id="KW-1185">Reference proteome</keyword>
<name>A0A2P5B893_TREOI</name>
<comment type="caution">
    <text evidence="1">The sequence shown here is derived from an EMBL/GenBank/DDBJ whole genome shotgun (WGS) entry which is preliminary data.</text>
</comment>
<dbReference type="EMBL" id="JXTC01000581">
    <property type="protein sequence ID" value="PON45014.1"/>
    <property type="molecule type" value="Genomic_DNA"/>
</dbReference>
<evidence type="ECO:0000313" key="2">
    <source>
        <dbReference type="Proteomes" id="UP000237000"/>
    </source>
</evidence>
<evidence type="ECO:0000313" key="1">
    <source>
        <dbReference type="EMBL" id="PON45014.1"/>
    </source>
</evidence>
<organism evidence="1 2">
    <name type="scientific">Trema orientale</name>
    <name type="common">Charcoal tree</name>
    <name type="synonym">Celtis orientalis</name>
    <dbReference type="NCBI Taxonomy" id="63057"/>
    <lineage>
        <taxon>Eukaryota</taxon>
        <taxon>Viridiplantae</taxon>
        <taxon>Streptophyta</taxon>
        <taxon>Embryophyta</taxon>
        <taxon>Tracheophyta</taxon>
        <taxon>Spermatophyta</taxon>
        <taxon>Magnoliopsida</taxon>
        <taxon>eudicotyledons</taxon>
        <taxon>Gunneridae</taxon>
        <taxon>Pentapetalae</taxon>
        <taxon>rosids</taxon>
        <taxon>fabids</taxon>
        <taxon>Rosales</taxon>
        <taxon>Cannabaceae</taxon>
        <taxon>Trema</taxon>
    </lineage>
</organism>
<gene>
    <name evidence="1" type="ORF">TorRG33x02_329720</name>
</gene>
<dbReference type="Proteomes" id="UP000237000">
    <property type="component" value="Unassembled WGS sequence"/>
</dbReference>
<dbReference type="InParanoid" id="A0A2P5B893"/>
<protein>
    <submittedName>
        <fullName evidence="1">Uncharacterized protein</fullName>
    </submittedName>
</protein>
<sequence length="144" mass="16416">MKKKKNTYNNYSKDYKFGIKRFSKQEIHIYIYIFGRRRRRRRRPGGQDGIVGTCEAPQLRSSSFLMILPSITNSFSVFNTLPPLAPNADSLRYSRSRLPAGADRLRRCFAATSSAALRTCDPTRLAAADKLFGFIELILNFGEV</sequence>